<dbReference type="Proteomes" id="UP000352698">
    <property type="component" value="Unassembled WGS sequence"/>
</dbReference>
<dbReference type="RefSeq" id="WP_010737609.1">
    <property type="nucleotide sequence ID" value="NZ_CAACXU010000005.1"/>
</dbReference>
<comment type="caution">
    <text evidence="1">The sequence shown here is derived from an EMBL/GenBank/DDBJ whole genome shotgun (WGS) entry which is preliminary data.</text>
</comment>
<evidence type="ECO:0000313" key="2">
    <source>
        <dbReference type="Proteomes" id="UP000352698"/>
    </source>
</evidence>
<proteinExistence type="predicted"/>
<protein>
    <submittedName>
        <fullName evidence="1">Integral membrane protein</fullName>
    </submittedName>
</protein>
<gene>
    <name evidence="1" type="ORF">NCTC12204_01455</name>
</gene>
<accession>A0A449E386</accession>
<reference evidence="1 2" key="1">
    <citation type="submission" date="2019-05" db="EMBL/GenBank/DDBJ databases">
        <authorList>
            <consortium name="Pathogen Informatics"/>
        </authorList>
    </citation>
    <scope>NUCLEOTIDE SEQUENCE [LARGE SCALE GENOMIC DNA]</scope>
    <source>
        <strain evidence="1 2">NCTC12204</strain>
    </source>
</reference>
<evidence type="ECO:0000313" key="1">
    <source>
        <dbReference type="EMBL" id="VTQ64201.1"/>
    </source>
</evidence>
<name>A0A449E386_ENTHR</name>
<organism evidence="1 2">
    <name type="scientific">Enterococcus hirae</name>
    <dbReference type="NCBI Taxonomy" id="1354"/>
    <lineage>
        <taxon>Bacteria</taxon>
        <taxon>Bacillati</taxon>
        <taxon>Bacillota</taxon>
        <taxon>Bacilli</taxon>
        <taxon>Lactobacillales</taxon>
        <taxon>Enterococcaceae</taxon>
        <taxon>Enterococcus</taxon>
    </lineage>
</organism>
<sequence>MQTFPLNYFSHLNSPRRLFAGRRQLSWPKLSLIFLFLVALMVMPITMYYTNQVKAIPMEQFLTVHQLIDQDGVNKFLELPMENGQINHSPITIYQNNEILIGSGLTKEQKNEKNAFIDFAKNHWTIQQKEQGRIRTYQMNYQASFNPESVRTPQEFQAFLEQEFYASNRPMIILSYSMSLGIILFIMTSFILFGASFFLWLTRKSRFSSIQTFKESANLMLNVIGVGSIIATIVGFFYFDFVLMLGIQSTVSVLLLLWIFAKTGFKDEVKA</sequence>
<dbReference type="AlphaFoldDB" id="A0A449E386"/>
<dbReference type="EMBL" id="CABEEP010000001">
    <property type="protein sequence ID" value="VTQ64201.1"/>
    <property type="molecule type" value="Genomic_DNA"/>
</dbReference>